<feature type="transmembrane region" description="Helical" evidence="1">
    <location>
        <begin position="6"/>
        <end position="22"/>
    </location>
</feature>
<feature type="transmembrane region" description="Helical" evidence="1">
    <location>
        <begin position="120"/>
        <end position="142"/>
    </location>
</feature>
<gene>
    <name evidence="3" type="ORF">VTAP4600_B0691</name>
</gene>
<organism evidence="3 4">
    <name type="scientific">Vibrio tapetis subsp. tapetis</name>
    <dbReference type="NCBI Taxonomy" id="1671868"/>
    <lineage>
        <taxon>Bacteria</taxon>
        <taxon>Pseudomonadati</taxon>
        <taxon>Pseudomonadota</taxon>
        <taxon>Gammaproteobacteria</taxon>
        <taxon>Vibrionales</taxon>
        <taxon>Vibrionaceae</taxon>
        <taxon>Vibrio</taxon>
    </lineage>
</organism>
<keyword evidence="4" id="KW-1185">Reference proteome</keyword>
<dbReference type="OrthoDB" id="9783707at2"/>
<accession>A0A2N8ZK94</accession>
<feature type="transmembrane region" description="Helical" evidence="1">
    <location>
        <begin position="190"/>
        <end position="211"/>
    </location>
</feature>
<dbReference type="Gene3D" id="1.10.3730.20">
    <property type="match status" value="2"/>
</dbReference>
<dbReference type="GO" id="GO:0016020">
    <property type="term" value="C:membrane"/>
    <property type="evidence" value="ECO:0007669"/>
    <property type="project" value="InterPro"/>
</dbReference>
<keyword evidence="1" id="KW-0812">Transmembrane</keyword>
<evidence type="ECO:0000313" key="3">
    <source>
        <dbReference type="EMBL" id="SON52302.1"/>
    </source>
</evidence>
<feature type="domain" description="EamA" evidence="2">
    <location>
        <begin position="152"/>
        <end position="297"/>
    </location>
</feature>
<keyword evidence="1" id="KW-1133">Transmembrane helix</keyword>
<reference evidence="3 4" key="1">
    <citation type="submission" date="2017-10" db="EMBL/GenBank/DDBJ databases">
        <authorList>
            <person name="Banno H."/>
            <person name="Chua N.-H."/>
        </authorList>
    </citation>
    <scope>NUCLEOTIDE SEQUENCE [LARGE SCALE GENOMIC DNA]</scope>
    <source>
        <strain evidence="3">Vibrio tapetis CECT4600</strain>
    </source>
</reference>
<dbReference type="KEGG" id="vta:B0691"/>
<dbReference type="AlphaFoldDB" id="A0A2N8ZK94"/>
<proteinExistence type="predicted"/>
<dbReference type="InterPro" id="IPR037185">
    <property type="entry name" value="EmrE-like"/>
</dbReference>
<feature type="transmembrane region" description="Helical" evidence="1">
    <location>
        <begin position="149"/>
        <end position="170"/>
    </location>
</feature>
<evidence type="ECO:0000256" key="1">
    <source>
        <dbReference type="SAM" id="Phobius"/>
    </source>
</evidence>
<keyword evidence="1" id="KW-0472">Membrane</keyword>
<dbReference type="EMBL" id="LT960612">
    <property type="protein sequence ID" value="SON52302.1"/>
    <property type="molecule type" value="Genomic_DNA"/>
</dbReference>
<name>A0A2N8ZK94_9VIBR</name>
<sequence length="300" mass="32529">MTLFAFLLVLFSALLHAGWNLIGKSNQGSGSAFFLASSLAPALILTPFIVWFLVSASSVEWPIEFMVFVLLSGACQAVYLLGLANAYQQADIGVIYPIARALPVLMVGIGTYWLGHSLEFHQWVGFSLLTIGCLLVPLINFMQLNWSSYLNLGVLWAVVAAVGTTGYSIIDKQAIDLLNTTVSSIHSSASSAVFYLAVQFWSMVLSLVIWLLLKRDKKAFSQAWQIRKKGAIAGVMMGGTYALVLYAMSMTDNVSLVVALRQVSIVFGLAMGVFILKEKWYATRGVGVGLILLGLITALA</sequence>
<dbReference type="Proteomes" id="UP000235828">
    <property type="component" value="Chromosome B"/>
</dbReference>
<evidence type="ECO:0000259" key="2">
    <source>
        <dbReference type="Pfam" id="PF00892"/>
    </source>
</evidence>
<feature type="transmembrane region" description="Helical" evidence="1">
    <location>
        <begin position="94"/>
        <end position="114"/>
    </location>
</feature>
<dbReference type="SUPFAM" id="SSF103481">
    <property type="entry name" value="Multidrug resistance efflux transporter EmrE"/>
    <property type="match status" value="2"/>
</dbReference>
<dbReference type="InterPro" id="IPR000620">
    <property type="entry name" value="EamA_dom"/>
</dbReference>
<feature type="transmembrane region" description="Helical" evidence="1">
    <location>
        <begin position="65"/>
        <end position="87"/>
    </location>
</feature>
<dbReference type="Pfam" id="PF00892">
    <property type="entry name" value="EamA"/>
    <property type="match status" value="1"/>
</dbReference>
<feature type="transmembrane region" description="Helical" evidence="1">
    <location>
        <begin position="254"/>
        <end position="276"/>
    </location>
</feature>
<feature type="transmembrane region" description="Helical" evidence="1">
    <location>
        <begin position="281"/>
        <end position="299"/>
    </location>
</feature>
<feature type="transmembrane region" description="Helical" evidence="1">
    <location>
        <begin position="34"/>
        <end position="53"/>
    </location>
</feature>
<dbReference type="RefSeq" id="WP_102524588.1">
    <property type="nucleotide sequence ID" value="NZ_LT960612.1"/>
</dbReference>
<evidence type="ECO:0000313" key="4">
    <source>
        <dbReference type="Proteomes" id="UP000235828"/>
    </source>
</evidence>
<feature type="transmembrane region" description="Helical" evidence="1">
    <location>
        <begin position="231"/>
        <end position="248"/>
    </location>
</feature>
<protein>
    <submittedName>
        <fullName evidence="3">Putative permease of the drug/metabolite transporter (DMT) superfamily protein</fullName>
    </submittedName>
</protein>